<evidence type="ECO:0000313" key="2">
    <source>
        <dbReference type="Proteomes" id="UP000501076"/>
    </source>
</evidence>
<accession>A0A6M6DZJ9</accession>
<keyword evidence="1" id="KW-0614">Plasmid</keyword>
<dbReference type="Proteomes" id="UP000501076">
    <property type="component" value="Plasmid pFDU301A"/>
</dbReference>
<geneLocation type="plasmid" evidence="2">
    <name>pfdu301a</name>
</geneLocation>
<protein>
    <submittedName>
        <fullName evidence="1">Transcription initiation factor TFIIIB</fullName>
    </submittedName>
</protein>
<reference evidence="1 2" key="1">
    <citation type="submission" date="2019-10" db="EMBL/GenBank/DDBJ databases">
        <title>Complete genome sequences for adaption low water activity.</title>
        <authorList>
            <person name="Zhao L."/>
            <person name="Zhong J."/>
        </authorList>
    </citation>
    <scope>NUCLEOTIDE SEQUENCE [LARGE SCALE GENOMIC DNA]</scope>
    <source>
        <strain evidence="1 2">FDU301</strain>
        <plasmid evidence="2">pfdu301a</plasmid>
    </source>
</reference>
<sequence length="66" mass="7141">MTNSTTTECPQCKNTELGLGKQGGYANVHPANKLSIGAEVEHKICTNCGLIIESHVKNPQKFKNTL</sequence>
<proteinExistence type="predicted"/>
<gene>
    <name evidence="1" type="ORF">FDZ14_29980</name>
</gene>
<dbReference type="EMBL" id="CP045273">
    <property type="protein sequence ID" value="QJX80323.1"/>
    <property type="molecule type" value="Genomic_DNA"/>
</dbReference>
<organism evidence="1 2">
    <name type="scientific">Priestia megaterium</name>
    <name type="common">Bacillus megaterium</name>
    <dbReference type="NCBI Taxonomy" id="1404"/>
    <lineage>
        <taxon>Bacteria</taxon>
        <taxon>Bacillati</taxon>
        <taxon>Bacillota</taxon>
        <taxon>Bacilli</taxon>
        <taxon>Bacillales</taxon>
        <taxon>Bacillaceae</taxon>
        <taxon>Priestia</taxon>
    </lineage>
</organism>
<dbReference type="RefSeq" id="WP_171778307.1">
    <property type="nucleotide sequence ID" value="NZ_CP045273.1"/>
</dbReference>
<dbReference type="AlphaFoldDB" id="A0A6M6DZJ9"/>
<dbReference type="GO" id="GO:0003743">
    <property type="term" value="F:translation initiation factor activity"/>
    <property type="evidence" value="ECO:0007669"/>
    <property type="project" value="UniProtKB-KW"/>
</dbReference>
<evidence type="ECO:0000313" key="1">
    <source>
        <dbReference type="EMBL" id="QJX80323.1"/>
    </source>
</evidence>
<keyword evidence="1" id="KW-0648">Protein biosynthesis</keyword>
<keyword evidence="1" id="KW-0396">Initiation factor</keyword>
<name>A0A6M6DZJ9_PRIMG</name>